<keyword evidence="1" id="KW-0378">Hydrolase</keyword>
<reference evidence="1 3" key="2">
    <citation type="journal article" date="2014" name="BMC Genomics">
        <title>An improved genome release (version Mt4.0) for the model legume Medicago truncatula.</title>
        <authorList>
            <person name="Tang H."/>
            <person name="Krishnakumar V."/>
            <person name="Bidwell S."/>
            <person name="Rosen B."/>
            <person name="Chan A."/>
            <person name="Zhou S."/>
            <person name="Gentzbittel L."/>
            <person name="Childs K.L."/>
            <person name="Yandell M."/>
            <person name="Gundlach H."/>
            <person name="Mayer K.F."/>
            <person name="Schwartz D.C."/>
            <person name="Town C.D."/>
        </authorList>
    </citation>
    <scope>GENOME REANNOTATION</scope>
    <source>
        <strain evidence="1">A17</strain>
        <strain evidence="2 3">cv. Jemalong A17</strain>
    </source>
</reference>
<keyword evidence="3" id="KW-1185">Reference proteome</keyword>
<dbReference type="InterPro" id="IPR036691">
    <property type="entry name" value="Endo/exonu/phosph_ase_sf"/>
</dbReference>
<protein>
    <submittedName>
        <fullName evidence="1">Endonuclease/exonuclease/phosphatase family protein</fullName>
    </submittedName>
</protein>
<reference evidence="2" key="3">
    <citation type="submission" date="2015-04" db="UniProtKB">
        <authorList>
            <consortium name="EnsemblPlants"/>
        </authorList>
    </citation>
    <scope>IDENTIFICATION</scope>
    <source>
        <strain evidence="2">cv. Jemalong A17</strain>
    </source>
</reference>
<dbReference type="PANTHER" id="PTHR33710">
    <property type="entry name" value="BNAC02G09200D PROTEIN"/>
    <property type="match status" value="1"/>
</dbReference>
<dbReference type="STRING" id="3880.A0A072UV65"/>
<keyword evidence="1" id="KW-0255">Endonuclease</keyword>
<accession>A0A072UV65</accession>
<sequence length="302" mass="35048">MICILGDFNDIMDASEKRGRNLRANWLINGFRQAVLDSGLVDVPVEGYPFTWFKSLGTPRAMEERLDRALANSDWFNLFPTAILENLAAPSSDHYPVLLNITPVQRPHLHKWGFRYENVWFSEPADMVNWSREHCSKLKLDIEDCRRQIQNARLNSIGYNQDQVVRLRKKMSRLLSQEDTYGGNVLKLIGIEMVTGTRNFFTLQPLQGRSLTGFYLLRTTQVTRSQIVRLRVRRVSIAERGKERKEEHWRRNPSGSEVKPQIKILEGFEGNHMVMIMDDFGEFRVKKRSQGGSHGRKSQKNL</sequence>
<evidence type="ECO:0000313" key="1">
    <source>
        <dbReference type="EMBL" id="KEH33512.1"/>
    </source>
</evidence>
<dbReference type="Proteomes" id="UP000002051">
    <property type="component" value="Chromosome 3"/>
</dbReference>
<gene>
    <name evidence="1" type="ordered locus">MTR_3g044860</name>
</gene>
<keyword evidence="1" id="KW-0540">Nuclease</keyword>
<evidence type="ECO:0000313" key="3">
    <source>
        <dbReference type="Proteomes" id="UP000002051"/>
    </source>
</evidence>
<dbReference type="GO" id="GO:0004519">
    <property type="term" value="F:endonuclease activity"/>
    <property type="evidence" value="ECO:0007669"/>
    <property type="project" value="UniProtKB-KW"/>
</dbReference>
<dbReference type="Gene3D" id="3.60.10.10">
    <property type="entry name" value="Endonuclease/exonuclease/phosphatase"/>
    <property type="match status" value="1"/>
</dbReference>
<reference evidence="1 3" key="1">
    <citation type="journal article" date="2011" name="Nature">
        <title>The Medicago genome provides insight into the evolution of rhizobial symbioses.</title>
        <authorList>
            <person name="Young N.D."/>
            <person name="Debelle F."/>
            <person name="Oldroyd G.E."/>
            <person name="Geurts R."/>
            <person name="Cannon S.B."/>
            <person name="Udvardi M.K."/>
            <person name="Benedito V.A."/>
            <person name="Mayer K.F."/>
            <person name="Gouzy J."/>
            <person name="Schoof H."/>
            <person name="Van de Peer Y."/>
            <person name="Proost S."/>
            <person name="Cook D.R."/>
            <person name="Meyers B.C."/>
            <person name="Spannagl M."/>
            <person name="Cheung F."/>
            <person name="De Mita S."/>
            <person name="Krishnakumar V."/>
            <person name="Gundlach H."/>
            <person name="Zhou S."/>
            <person name="Mudge J."/>
            <person name="Bharti A.K."/>
            <person name="Murray J.D."/>
            <person name="Naoumkina M.A."/>
            <person name="Rosen B."/>
            <person name="Silverstein K.A."/>
            <person name="Tang H."/>
            <person name="Rombauts S."/>
            <person name="Zhao P.X."/>
            <person name="Zhou P."/>
            <person name="Barbe V."/>
            <person name="Bardou P."/>
            <person name="Bechner M."/>
            <person name="Bellec A."/>
            <person name="Berger A."/>
            <person name="Berges H."/>
            <person name="Bidwell S."/>
            <person name="Bisseling T."/>
            <person name="Choisne N."/>
            <person name="Couloux A."/>
            <person name="Denny R."/>
            <person name="Deshpande S."/>
            <person name="Dai X."/>
            <person name="Doyle J.J."/>
            <person name="Dudez A.M."/>
            <person name="Farmer A.D."/>
            <person name="Fouteau S."/>
            <person name="Franken C."/>
            <person name="Gibelin C."/>
            <person name="Gish J."/>
            <person name="Goldstein S."/>
            <person name="Gonzalez A.J."/>
            <person name="Green P.J."/>
            <person name="Hallab A."/>
            <person name="Hartog M."/>
            <person name="Hua A."/>
            <person name="Humphray S.J."/>
            <person name="Jeong D.H."/>
            <person name="Jing Y."/>
            <person name="Jocker A."/>
            <person name="Kenton S.M."/>
            <person name="Kim D.J."/>
            <person name="Klee K."/>
            <person name="Lai H."/>
            <person name="Lang C."/>
            <person name="Lin S."/>
            <person name="Macmil S.L."/>
            <person name="Magdelenat G."/>
            <person name="Matthews L."/>
            <person name="McCorrison J."/>
            <person name="Monaghan E.L."/>
            <person name="Mun J.H."/>
            <person name="Najar F.Z."/>
            <person name="Nicholson C."/>
            <person name="Noirot C."/>
            <person name="O'Bleness M."/>
            <person name="Paule C.R."/>
            <person name="Poulain J."/>
            <person name="Prion F."/>
            <person name="Qin B."/>
            <person name="Qu C."/>
            <person name="Retzel E.F."/>
            <person name="Riddle C."/>
            <person name="Sallet E."/>
            <person name="Samain S."/>
            <person name="Samson N."/>
            <person name="Sanders I."/>
            <person name="Saurat O."/>
            <person name="Scarpelli C."/>
            <person name="Schiex T."/>
            <person name="Segurens B."/>
            <person name="Severin A.J."/>
            <person name="Sherrier D.J."/>
            <person name="Shi R."/>
            <person name="Sims S."/>
            <person name="Singer S.R."/>
            <person name="Sinharoy S."/>
            <person name="Sterck L."/>
            <person name="Viollet A."/>
            <person name="Wang B.B."/>
            <person name="Wang K."/>
            <person name="Wang M."/>
            <person name="Wang X."/>
            <person name="Warfsmann J."/>
            <person name="Weissenbach J."/>
            <person name="White D.D."/>
            <person name="White J.D."/>
            <person name="Wiley G.B."/>
            <person name="Wincker P."/>
            <person name="Xing Y."/>
            <person name="Yang L."/>
            <person name="Yao Z."/>
            <person name="Ying F."/>
            <person name="Zhai J."/>
            <person name="Zhou L."/>
            <person name="Zuber A."/>
            <person name="Denarie J."/>
            <person name="Dixon R.A."/>
            <person name="May G.D."/>
            <person name="Schwartz D.C."/>
            <person name="Rogers J."/>
            <person name="Quetier F."/>
            <person name="Town C.D."/>
            <person name="Roe B.A."/>
        </authorList>
    </citation>
    <scope>NUCLEOTIDE SEQUENCE [LARGE SCALE GENOMIC DNA]</scope>
    <source>
        <strain evidence="1">A17</strain>
        <strain evidence="2 3">cv. Jemalong A17</strain>
    </source>
</reference>
<dbReference type="HOGENOM" id="CLU_922472_0_0_1"/>
<dbReference type="PANTHER" id="PTHR33710:SF79">
    <property type="entry name" value="OS06G0205337 PROTEIN"/>
    <property type="match status" value="1"/>
</dbReference>
<evidence type="ECO:0000313" key="2">
    <source>
        <dbReference type="EnsemblPlants" id="KEH33512"/>
    </source>
</evidence>
<dbReference type="AlphaFoldDB" id="A0A072UV65"/>
<dbReference type="EnsemblPlants" id="KEH33512">
    <property type="protein sequence ID" value="KEH33512"/>
    <property type="gene ID" value="MTR_3g044860"/>
</dbReference>
<organism evidence="1 3">
    <name type="scientific">Medicago truncatula</name>
    <name type="common">Barrel medic</name>
    <name type="synonym">Medicago tribuloides</name>
    <dbReference type="NCBI Taxonomy" id="3880"/>
    <lineage>
        <taxon>Eukaryota</taxon>
        <taxon>Viridiplantae</taxon>
        <taxon>Streptophyta</taxon>
        <taxon>Embryophyta</taxon>
        <taxon>Tracheophyta</taxon>
        <taxon>Spermatophyta</taxon>
        <taxon>Magnoliopsida</taxon>
        <taxon>eudicotyledons</taxon>
        <taxon>Gunneridae</taxon>
        <taxon>Pentapetalae</taxon>
        <taxon>rosids</taxon>
        <taxon>fabids</taxon>
        <taxon>Fabales</taxon>
        <taxon>Fabaceae</taxon>
        <taxon>Papilionoideae</taxon>
        <taxon>50 kb inversion clade</taxon>
        <taxon>NPAAA clade</taxon>
        <taxon>Hologalegina</taxon>
        <taxon>IRL clade</taxon>
        <taxon>Trifolieae</taxon>
        <taxon>Medicago</taxon>
    </lineage>
</organism>
<dbReference type="EMBL" id="CM001219">
    <property type="protein sequence ID" value="KEH33512.1"/>
    <property type="molecule type" value="Genomic_DNA"/>
</dbReference>
<dbReference type="SUPFAM" id="SSF56219">
    <property type="entry name" value="DNase I-like"/>
    <property type="match status" value="1"/>
</dbReference>
<name>A0A072UV65_MEDTR</name>
<proteinExistence type="predicted"/>